<dbReference type="GO" id="GO:0005886">
    <property type="term" value="C:plasma membrane"/>
    <property type="evidence" value="ECO:0007669"/>
    <property type="project" value="UniProtKB-SubCell"/>
</dbReference>
<dbReference type="GO" id="GO:0015421">
    <property type="term" value="F:ABC-type oligopeptide transporter activity"/>
    <property type="evidence" value="ECO:0007669"/>
    <property type="project" value="TreeGrafter"/>
</dbReference>
<keyword evidence="6 7" id="KW-0472">Membrane</keyword>
<keyword evidence="2 7" id="KW-0812">Transmembrane</keyword>
<dbReference type="PROSITE" id="PS50929">
    <property type="entry name" value="ABC_TM1F"/>
    <property type="match status" value="1"/>
</dbReference>
<dbReference type="InterPro" id="IPR039421">
    <property type="entry name" value="Type_1_exporter"/>
</dbReference>
<evidence type="ECO:0000313" key="11">
    <source>
        <dbReference type="Proteomes" id="UP000198838"/>
    </source>
</evidence>
<feature type="domain" description="ABC transmembrane type-1" evidence="9">
    <location>
        <begin position="23"/>
        <end position="302"/>
    </location>
</feature>
<dbReference type="GO" id="GO:0005524">
    <property type="term" value="F:ATP binding"/>
    <property type="evidence" value="ECO:0007669"/>
    <property type="project" value="UniProtKB-KW"/>
</dbReference>
<feature type="transmembrane region" description="Helical" evidence="7">
    <location>
        <begin position="131"/>
        <end position="154"/>
    </location>
</feature>
<evidence type="ECO:0000256" key="7">
    <source>
        <dbReference type="SAM" id="Phobius"/>
    </source>
</evidence>
<keyword evidence="5 7" id="KW-1133">Transmembrane helix</keyword>
<keyword evidence="4" id="KW-0067">ATP-binding</keyword>
<evidence type="ECO:0000259" key="9">
    <source>
        <dbReference type="PROSITE" id="PS50929"/>
    </source>
</evidence>
<dbReference type="SMART" id="SM00382">
    <property type="entry name" value="AAA"/>
    <property type="match status" value="1"/>
</dbReference>
<dbReference type="GO" id="GO:0016887">
    <property type="term" value="F:ATP hydrolysis activity"/>
    <property type="evidence" value="ECO:0007669"/>
    <property type="project" value="InterPro"/>
</dbReference>
<dbReference type="Proteomes" id="UP000198838">
    <property type="component" value="Unassembled WGS sequence"/>
</dbReference>
<name>A0A1I0WE48_9FIRM</name>
<dbReference type="InterPro" id="IPR017871">
    <property type="entry name" value="ABC_transporter-like_CS"/>
</dbReference>
<evidence type="ECO:0000256" key="4">
    <source>
        <dbReference type="ARBA" id="ARBA00022840"/>
    </source>
</evidence>
<gene>
    <name evidence="10" type="ORF">SAMN05216249_10412</name>
</gene>
<organism evidence="10 11">
    <name type="scientific">Acetitomaculum ruminis DSM 5522</name>
    <dbReference type="NCBI Taxonomy" id="1120918"/>
    <lineage>
        <taxon>Bacteria</taxon>
        <taxon>Bacillati</taxon>
        <taxon>Bacillota</taxon>
        <taxon>Clostridia</taxon>
        <taxon>Lachnospirales</taxon>
        <taxon>Lachnospiraceae</taxon>
        <taxon>Acetitomaculum</taxon>
    </lineage>
</organism>
<feature type="transmembrane region" description="Helical" evidence="7">
    <location>
        <begin position="21"/>
        <end position="48"/>
    </location>
</feature>
<feature type="transmembrane region" description="Helical" evidence="7">
    <location>
        <begin position="160"/>
        <end position="179"/>
    </location>
</feature>
<dbReference type="Gene3D" id="3.40.50.300">
    <property type="entry name" value="P-loop containing nucleotide triphosphate hydrolases"/>
    <property type="match status" value="1"/>
</dbReference>
<dbReference type="PROSITE" id="PS50893">
    <property type="entry name" value="ABC_TRANSPORTER_2"/>
    <property type="match status" value="1"/>
</dbReference>
<dbReference type="SUPFAM" id="SSF90123">
    <property type="entry name" value="ABC transporter transmembrane region"/>
    <property type="match status" value="1"/>
</dbReference>
<dbReference type="PANTHER" id="PTHR43394:SF1">
    <property type="entry name" value="ATP-BINDING CASSETTE SUB-FAMILY B MEMBER 10, MITOCHONDRIAL"/>
    <property type="match status" value="1"/>
</dbReference>
<dbReference type="PROSITE" id="PS00211">
    <property type="entry name" value="ABC_TRANSPORTER_1"/>
    <property type="match status" value="1"/>
</dbReference>
<protein>
    <submittedName>
        <fullName evidence="10">ABC-type multidrug transport system, ATPase and permease component</fullName>
    </submittedName>
</protein>
<keyword evidence="11" id="KW-1185">Reference proteome</keyword>
<evidence type="ECO:0000256" key="2">
    <source>
        <dbReference type="ARBA" id="ARBA00022692"/>
    </source>
</evidence>
<keyword evidence="3" id="KW-0547">Nucleotide-binding</keyword>
<evidence type="ECO:0000313" key="10">
    <source>
        <dbReference type="EMBL" id="SFA86687.1"/>
    </source>
</evidence>
<dbReference type="InterPro" id="IPR027417">
    <property type="entry name" value="P-loop_NTPase"/>
</dbReference>
<evidence type="ECO:0000259" key="8">
    <source>
        <dbReference type="PROSITE" id="PS50893"/>
    </source>
</evidence>
<proteinExistence type="predicted"/>
<evidence type="ECO:0000256" key="6">
    <source>
        <dbReference type="ARBA" id="ARBA00023136"/>
    </source>
</evidence>
<dbReference type="FunFam" id="3.40.50.300:FF:000218">
    <property type="entry name" value="Multidrug ABC transporter ATP-binding protein"/>
    <property type="match status" value="1"/>
</dbReference>
<accession>A0A1I0WE48</accession>
<feature type="transmembrane region" description="Helical" evidence="7">
    <location>
        <begin position="54"/>
        <end position="75"/>
    </location>
</feature>
<dbReference type="PANTHER" id="PTHR43394">
    <property type="entry name" value="ATP-DEPENDENT PERMEASE MDL1, MITOCHONDRIAL"/>
    <property type="match status" value="1"/>
</dbReference>
<dbReference type="SUPFAM" id="SSF52540">
    <property type="entry name" value="P-loop containing nucleoside triphosphate hydrolases"/>
    <property type="match status" value="1"/>
</dbReference>
<dbReference type="InterPro" id="IPR003593">
    <property type="entry name" value="AAA+_ATPase"/>
</dbReference>
<sequence length="574" mass="64251">MNIKENVLNLSKTIKPYGKRMSLAIISSLLKQASIIGCTAITAYMVGLAMEHKLIGVFNILLIELFLCIIARALFFHLEMYFAHDVAFRTIRDFRLSIYKKLNELAPAYTARKQTGQIAQNFVGDVEILELFLAHTFSSFIVAAIVAAVLFFVLITISSALAFVLLIFTVLLAMVPYLMKKRAGKQGKEVRKYLADNNSLLMETVQGLREIIMLNSKDLYRNRINKSMEDLYDSQKKYGERKGLESMMNHVLTGFFTVIVMLVAAFLVSKGALEIELYPVAVMLSTVILNPAMEVAVVAQEMGIVFSASNRIQNLYGEKPVVNDFGNKEIIGDNLSISFENVNFSYEFDKPVLKNISFDIKPGENVAIIGESGVGKTTCANLLLRYYDCESGAVKINGVNIKKVKMESLREKISAVQQENYLFHESIADNISLGVKNASKDDIIKAAKMANAHDFIMDLPKGYDTIAGERGYKLSGGQRQRIAIARTILKNTPIVIFDEALSSLDTENEQYIQDMLQQYMAGKSIMTIAHRISTIKAADKVVMLRNGEICAIGNHEELLLNNKHYRQLIAMKDF</sequence>
<dbReference type="OrthoDB" id="9762778at2"/>
<dbReference type="InterPro" id="IPR003439">
    <property type="entry name" value="ABC_transporter-like_ATP-bd"/>
</dbReference>
<feature type="domain" description="ABC transporter" evidence="8">
    <location>
        <begin position="337"/>
        <end position="571"/>
    </location>
</feature>
<evidence type="ECO:0000256" key="5">
    <source>
        <dbReference type="ARBA" id="ARBA00022989"/>
    </source>
</evidence>
<feature type="transmembrane region" description="Helical" evidence="7">
    <location>
        <begin position="247"/>
        <end position="268"/>
    </location>
</feature>
<dbReference type="InterPro" id="IPR011527">
    <property type="entry name" value="ABC1_TM_dom"/>
</dbReference>
<reference evidence="10 11" key="1">
    <citation type="submission" date="2016-10" db="EMBL/GenBank/DDBJ databases">
        <authorList>
            <person name="de Groot N.N."/>
        </authorList>
    </citation>
    <scope>NUCLEOTIDE SEQUENCE [LARGE SCALE GENOMIC DNA]</scope>
    <source>
        <strain evidence="10 11">DSM 5522</strain>
    </source>
</reference>
<dbReference type="STRING" id="1120918.SAMN05216249_10412"/>
<evidence type="ECO:0000256" key="1">
    <source>
        <dbReference type="ARBA" id="ARBA00004651"/>
    </source>
</evidence>
<dbReference type="EMBL" id="FOJY01000004">
    <property type="protein sequence ID" value="SFA86687.1"/>
    <property type="molecule type" value="Genomic_DNA"/>
</dbReference>
<evidence type="ECO:0000256" key="3">
    <source>
        <dbReference type="ARBA" id="ARBA00022741"/>
    </source>
</evidence>
<dbReference type="InterPro" id="IPR036640">
    <property type="entry name" value="ABC1_TM_sf"/>
</dbReference>
<dbReference type="RefSeq" id="WP_092870680.1">
    <property type="nucleotide sequence ID" value="NZ_FOJY01000004.1"/>
</dbReference>
<comment type="subcellular location">
    <subcellularLocation>
        <location evidence="1">Cell membrane</location>
        <topology evidence="1">Multi-pass membrane protein</topology>
    </subcellularLocation>
</comment>
<dbReference type="Gene3D" id="1.20.1560.10">
    <property type="entry name" value="ABC transporter type 1, transmembrane domain"/>
    <property type="match status" value="1"/>
</dbReference>
<dbReference type="AlphaFoldDB" id="A0A1I0WE48"/>
<dbReference type="Pfam" id="PF00005">
    <property type="entry name" value="ABC_tran"/>
    <property type="match status" value="1"/>
</dbReference>
<dbReference type="Pfam" id="PF00664">
    <property type="entry name" value="ABC_membrane"/>
    <property type="match status" value="1"/>
</dbReference>